<protein>
    <submittedName>
        <fullName evidence="1">Uncharacterized protein</fullName>
    </submittedName>
</protein>
<reference evidence="1 2" key="1">
    <citation type="journal article" date="2018" name="Evol. Lett.">
        <title>Horizontal gene cluster transfer increased hallucinogenic mushroom diversity.</title>
        <authorList>
            <person name="Reynolds H.T."/>
            <person name="Vijayakumar V."/>
            <person name="Gluck-Thaler E."/>
            <person name="Korotkin H.B."/>
            <person name="Matheny P.B."/>
            <person name="Slot J.C."/>
        </authorList>
    </citation>
    <scope>NUCLEOTIDE SEQUENCE [LARGE SCALE GENOMIC DNA]</scope>
    <source>
        <strain evidence="1 2">SRW20</strain>
    </source>
</reference>
<evidence type="ECO:0000313" key="2">
    <source>
        <dbReference type="Proteomes" id="UP000284706"/>
    </source>
</evidence>
<dbReference type="InParanoid" id="A0A409WH96"/>
<comment type="caution">
    <text evidence="1">The sequence shown here is derived from an EMBL/GenBank/DDBJ whole genome shotgun (WGS) entry which is preliminary data.</text>
</comment>
<dbReference type="EMBL" id="NHYE01005073">
    <property type="protein sequence ID" value="PPQ77869.1"/>
    <property type="molecule type" value="Genomic_DNA"/>
</dbReference>
<name>A0A409WH96_9AGAR</name>
<accession>A0A409WH96</accession>
<proteinExistence type="predicted"/>
<organism evidence="1 2">
    <name type="scientific">Gymnopilus dilepis</name>
    <dbReference type="NCBI Taxonomy" id="231916"/>
    <lineage>
        <taxon>Eukaryota</taxon>
        <taxon>Fungi</taxon>
        <taxon>Dikarya</taxon>
        <taxon>Basidiomycota</taxon>
        <taxon>Agaricomycotina</taxon>
        <taxon>Agaricomycetes</taxon>
        <taxon>Agaricomycetidae</taxon>
        <taxon>Agaricales</taxon>
        <taxon>Agaricineae</taxon>
        <taxon>Hymenogastraceae</taxon>
        <taxon>Gymnopilus</taxon>
    </lineage>
</organism>
<dbReference type="AlphaFoldDB" id="A0A409WH96"/>
<keyword evidence="2" id="KW-1185">Reference proteome</keyword>
<dbReference type="Proteomes" id="UP000284706">
    <property type="component" value="Unassembled WGS sequence"/>
</dbReference>
<gene>
    <name evidence="1" type="ORF">CVT26_005449</name>
</gene>
<sequence length="163" mass="18754">MEFESESEFEFESLEVQLQKVPEHLQLKRGCIRLSSLRSNFKKSDVFFFSFYVNSRQASALNYLSGFRAMLLLRSGLTHLEGLFEFGIWRSTDIVKMGYDYEAEGEIEGEIELEGYFIQSVKALDLDSRLRAASGERGGIGDGTPQRLRLRLYMSPWKSVKLT</sequence>
<evidence type="ECO:0000313" key="1">
    <source>
        <dbReference type="EMBL" id="PPQ77869.1"/>
    </source>
</evidence>